<dbReference type="Proteomes" id="UP001187221">
    <property type="component" value="Unassembled WGS sequence"/>
</dbReference>
<sequence length="465" mass="49638">MPIAVQNHGQDRPSEKPVAIIGGGFSGTLLAVQLARAGTRAVIVEREGTALGHGLAYGACGPQHLLNVRAANMSAFPDDPAHFLRWLGHGEPPGGGTSGSDLPNRFASRADYGRYLADVLAQARAAMPGLVEVCLGTAHDVVPAHDGALRVLLHDGRALDARAVVLAQGNAPPAPHRALAGLPPPRVIADPWARHAFDAISPEAAVFLLGTGLTAIDVIQALDARGHRGPILALSRRGLLPRAHADIGPVVDPQPLPTARGSALVAHVRKRARTVGWHHAIDELRPHTHALWQAHAAEGQARFLRHARPWWDVHRHRMAPQIARRIAALEAEGRLQVVAGSLEAAQAAGARLALRWRPRGTDAPVETLVDHAVICTGPDGNPERSRDPLLRTLLSRGAARACPQRLGLDIDPAWRLRDREGKAALPLYAMGTLTKGLGWEMVAVPDIRVQARDLAHHLARIAVPP</sequence>
<dbReference type="Pfam" id="PF13454">
    <property type="entry name" value="NAD_binding_9"/>
    <property type="match status" value="1"/>
</dbReference>
<dbReference type="SUPFAM" id="SSF51905">
    <property type="entry name" value="FAD/NAD(P)-binding domain"/>
    <property type="match status" value="1"/>
</dbReference>
<dbReference type="PANTHER" id="PTHR40254:SF1">
    <property type="entry name" value="BLR0577 PROTEIN"/>
    <property type="match status" value="1"/>
</dbReference>
<keyword evidence="3" id="KW-1185">Reference proteome</keyword>
<dbReference type="InterPro" id="IPR036188">
    <property type="entry name" value="FAD/NAD-bd_sf"/>
</dbReference>
<dbReference type="PANTHER" id="PTHR40254">
    <property type="entry name" value="BLR0577 PROTEIN"/>
    <property type="match status" value="1"/>
</dbReference>
<proteinExistence type="predicted"/>
<feature type="domain" description="FAD-dependent urate hydroxylase HpyO/Asp monooxygenase CreE-like FAD/NAD(P)-binding" evidence="1">
    <location>
        <begin position="19"/>
        <end position="170"/>
    </location>
</feature>
<name>A0ABQ6P780_9SPHN</name>
<dbReference type="Gene3D" id="3.50.50.60">
    <property type="entry name" value="FAD/NAD(P)-binding domain"/>
    <property type="match status" value="2"/>
</dbReference>
<protein>
    <submittedName>
        <fullName evidence="2">FAD/NAD(P)-binding protein</fullName>
    </submittedName>
</protein>
<gene>
    <name evidence="2" type="ORF">NUTIK01_10140</name>
</gene>
<dbReference type="InterPro" id="IPR038732">
    <property type="entry name" value="HpyO/CreE_NAD-binding"/>
</dbReference>
<comment type="caution">
    <text evidence="2">The sequence shown here is derived from an EMBL/GenBank/DDBJ whole genome shotgun (WGS) entry which is preliminary data.</text>
</comment>
<dbReference type="RefSeq" id="WP_317974046.1">
    <property type="nucleotide sequence ID" value="NZ_BTFW01000001.1"/>
</dbReference>
<evidence type="ECO:0000313" key="2">
    <source>
        <dbReference type="EMBL" id="GMM60237.1"/>
    </source>
</evidence>
<organism evidence="2 3">
    <name type="scientific">Novosphingobium pituita</name>
    <dbReference type="NCBI Taxonomy" id="3056842"/>
    <lineage>
        <taxon>Bacteria</taxon>
        <taxon>Pseudomonadati</taxon>
        <taxon>Pseudomonadota</taxon>
        <taxon>Alphaproteobacteria</taxon>
        <taxon>Sphingomonadales</taxon>
        <taxon>Sphingomonadaceae</taxon>
        <taxon>Novosphingobium</taxon>
    </lineage>
</organism>
<evidence type="ECO:0000313" key="3">
    <source>
        <dbReference type="Proteomes" id="UP001187221"/>
    </source>
</evidence>
<accession>A0ABQ6P780</accession>
<dbReference type="InterPro" id="IPR052189">
    <property type="entry name" value="L-asp_N-monooxygenase_NS-form"/>
</dbReference>
<evidence type="ECO:0000259" key="1">
    <source>
        <dbReference type="Pfam" id="PF13454"/>
    </source>
</evidence>
<dbReference type="EMBL" id="BTFW01000001">
    <property type="protein sequence ID" value="GMM60237.1"/>
    <property type="molecule type" value="Genomic_DNA"/>
</dbReference>
<reference evidence="2 3" key="1">
    <citation type="submission" date="2023-06" db="EMBL/GenBank/DDBJ databases">
        <title>Draft genome sequence of Novosphingobium sp. strain IK01.</title>
        <authorList>
            <person name="Hatamoto M."/>
            <person name="Ikarashi T."/>
            <person name="Yamaguchi T."/>
        </authorList>
    </citation>
    <scope>NUCLEOTIDE SEQUENCE [LARGE SCALE GENOMIC DNA]</scope>
    <source>
        <strain evidence="2 3">IK01</strain>
    </source>
</reference>